<evidence type="ECO:0000313" key="3">
    <source>
        <dbReference type="Proteomes" id="UP000054166"/>
    </source>
</evidence>
<evidence type="ECO:0008006" key="4">
    <source>
        <dbReference type="Google" id="ProtNLM"/>
    </source>
</evidence>
<dbReference type="InterPro" id="IPR019953">
    <property type="entry name" value="OHR"/>
</dbReference>
<dbReference type="HOGENOM" id="CLU_106355_0_0_1"/>
<evidence type="ECO:0000256" key="1">
    <source>
        <dbReference type="ARBA" id="ARBA00007378"/>
    </source>
</evidence>
<dbReference type="Gene3D" id="2.20.25.10">
    <property type="match status" value="1"/>
</dbReference>
<dbReference type="InterPro" id="IPR003718">
    <property type="entry name" value="OsmC/Ohr_fam"/>
</dbReference>
<organism evidence="2 3">
    <name type="scientific">Piloderma croceum (strain F 1598)</name>
    <dbReference type="NCBI Taxonomy" id="765440"/>
    <lineage>
        <taxon>Eukaryota</taxon>
        <taxon>Fungi</taxon>
        <taxon>Dikarya</taxon>
        <taxon>Basidiomycota</taxon>
        <taxon>Agaricomycotina</taxon>
        <taxon>Agaricomycetes</taxon>
        <taxon>Agaricomycetidae</taxon>
        <taxon>Atheliales</taxon>
        <taxon>Atheliaceae</taxon>
        <taxon>Piloderma</taxon>
    </lineage>
</organism>
<dbReference type="Proteomes" id="UP000054166">
    <property type="component" value="Unassembled WGS sequence"/>
</dbReference>
<evidence type="ECO:0000313" key="2">
    <source>
        <dbReference type="EMBL" id="KIM83276.1"/>
    </source>
</evidence>
<dbReference type="InterPro" id="IPR015946">
    <property type="entry name" value="KH_dom-like_a/b"/>
</dbReference>
<dbReference type="NCBIfam" id="TIGR03561">
    <property type="entry name" value="organ_hyd_perox"/>
    <property type="match status" value="1"/>
</dbReference>
<dbReference type="Pfam" id="PF02566">
    <property type="entry name" value="OsmC"/>
    <property type="match status" value="1"/>
</dbReference>
<reference evidence="2 3" key="1">
    <citation type="submission" date="2014-04" db="EMBL/GenBank/DDBJ databases">
        <authorList>
            <consortium name="DOE Joint Genome Institute"/>
            <person name="Kuo A."/>
            <person name="Tarkka M."/>
            <person name="Buscot F."/>
            <person name="Kohler A."/>
            <person name="Nagy L.G."/>
            <person name="Floudas D."/>
            <person name="Copeland A."/>
            <person name="Barry K.W."/>
            <person name="Cichocki N."/>
            <person name="Veneault-Fourrey C."/>
            <person name="LaButti K."/>
            <person name="Lindquist E.A."/>
            <person name="Lipzen A."/>
            <person name="Lundell T."/>
            <person name="Morin E."/>
            <person name="Murat C."/>
            <person name="Sun H."/>
            <person name="Tunlid A."/>
            <person name="Henrissat B."/>
            <person name="Grigoriev I.V."/>
            <person name="Hibbett D.S."/>
            <person name="Martin F."/>
            <person name="Nordberg H.P."/>
            <person name="Cantor M.N."/>
            <person name="Hua S.X."/>
        </authorList>
    </citation>
    <scope>NUCLEOTIDE SEQUENCE [LARGE SCALE GENOMIC DNA]</scope>
    <source>
        <strain evidence="2 3">F 1598</strain>
    </source>
</reference>
<dbReference type="OrthoDB" id="60422at2759"/>
<dbReference type="SUPFAM" id="SSF82784">
    <property type="entry name" value="OsmC-like"/>
    <property type="match status" value="1"/>
</dbReference>
<comment type="similarity">
    <text evidence="1">Belongs to the OsmC/Ohr family.</text>
</comment>
<dbReference type="GO" id="GO:0006979">
    <property type="term" value="P:response to oxidative stress"/>
    <property type="evidence" value="ECO:0007669"/>
    <property type="project" value="InterPro"/>
</dbReference>
<reference evidence="3" key="2">
    <citation type="submission" date="2015-01" db="EMBL/GenBank/DDBJ databases">
        <title>Evolutionary Origins and Diversification of the Mycorrhizal Mutualists.</title>
        <authorList>
            <consortium name="DOE Joint Genome Institute"/>
            <consortium name="Mycorrhizal Genomics Consortium"/>
            <person name="Kohler A."/>
            <person name="Kuo A."/>
            <person name="Nagy L.G."/>
            <person name="Floudas D."/>
            <person name="Copeland A."/>
            <person name="Barry K.W."/>
            <person name="Cichocki N."/>
            <person name="Veneault-Fourrey C."/>
            <person name="LaButti K."/>
            <person name="Lindquist E.A."/>
            <person name="Lipzen A."/>
            <person name="Lundell T."/>
            <person name="Morin E."/>
            <person name="Murat C."/>
            <person name="Riley R."/>
            <person name="Ohm R."/>
            <person name="Sun H."/>
            <person name="Tunlid A."/>
            <person name="Henrissat B."/>
            <person name="Grigoriev I.V."/>
            <person name="Hibbett D.S."/>
            <person name="Martin F."/>
        </authorList>
    </citation>
    <scope>NUCLEOTIDE SEQUENCE [LARGE SCALE GENOMIC DNA]</scope>
    <source>
        <strain evidence="3">F 1598</strain>
    </source>
</reference>
<dbReference type="Gene3D" id="3.30.300.20">
    <property type="match status" value="1"/>
</dbReference>
<accession>A0A0C3FYH0</accession>
<keyword evidence="3" id="KW-1185">Reference proteome</keyword>
<proteinExistence type="inferred from homology"/>
<dbReference type="PANTHER" id="PTHR33797:SF2">
    <property type="entry name" value="ORGANIC HYDROPEROXIDE RESISTANCE PROTEIN-LIKE"/>
    <property type="match status" value="1"/>
</dbReference>
<dbReference type="EMBL" id="KN832991">
    <property type="protein sequence ID" value="KIM83276.1"/>
    <property type="molecule type" value="Genomic_DNA"/>
</dbReference>
<dbReference type="PANTHER" id="PTHR33797">
    <property type="entry name" value="ORGANIC HYDROPEROXIDE RESISTANCE PROTEIN-LIKE"/>
    <property type="match status" value="1"/>
</dbReference>
<dbReference type="InParanoid" id="A0A0C3FYH0"/>
<gene>
    <name evidence="2" type="ORF">PILCRDRAFT_438815</name>
</gene>
<name>A0A0C3FYH0_PILCF</name>
<dbReference type="AlphaFoldDB" id="A0A0C3FYH0"/>
<sequence length="172" mass="18086">MLNLAARSTLRQSRLHLTNLQNLSALAPKRTIITLNDHKYTAHATARGQGRNGEVESDGDGKLSLRLASPKALGGKGDGQNPEQLFAMGYAACFLGALQMVAGKAGKKDAVKNAAIHARVHLGEPKDIGGFGIAVDIKAEGVEDEALIQAAHENCPYSRALTHGAVVNVSKV</sequence>
<protein>
    <recommendedName>
        <fullName evidence="4">OsmC-like protein</fullName>
    </recommendedName>
</protein>
<dbReference type="InterPro" id="IPR036102">
    <property type="entry name" value="OsmC/Ohrsf"/>
</dbReference>